<dbReference type="PANTHER" id="PTHR45947">
    <property type="entry name" value="SULFOQUINOVOSYL TRANSFERASE SQD2"/>
    <property type="match status" value="1"/>
</dbReference>
<dbReference type="CDD" id="cd03814">
    <property type="entry name" value="GT4-like"/>
    <property type="match status" value="1"/>
</dbReference>
<keyword evidence="3" id="KW-1185">Reference proteome</keyword>
<dbReference type="SUPFAM" id="SSF53756">
    <property type="entry name" value="UDP-Glycosyltransferase/glycogen phosphorylase"/>
    <property type="match status" value="1"/>
</dbReference>
<accession>A0ABS2D4C8</accession>
<evidence type="ECO:0000313" key="3">
    <source>
        <dbReference type="Proteomes" id="UP000763641"/>
    </source>
</evidence>
<reference evidence="2 3" key="1">
    <citation type="submission" date="2020-12" db="EMBL/GenBank/DDBJ databases">
        <title>Sphingomonas sp.</title>
        <authorList>
            <person name="Kim M.K."/>
        </authorList>
    </citation>
    <scope>NUCLEOTIDE SEQUENCE [LARGE SCALE GENOMIC DNA]</scope>
    <source>
        <strain evidence="2 3">BT552</strain>
    </source>
</reference>
<dbReference type="Pfam" id="PF13692">
    <property type="entry name" value="Glyco_trans_1_4"/>
    <property type="match status" value="1"/>
</dbReference>
<evidence type="ECO:0000259" key="1">
    <source>
        <dbReference type="Pfam" id="PF13439"/>
    </source>
</evidence>
<dbReference type="RefSeq" id="WP_204195901.1">
    <property type="nucleotide sequence ID" value="NZ_JAFEMC010000001.1"/>
</dbReference>
<dbReference type="Gene3D" id="3.40.50.2000">
    <property type="entry name" value="Glycogen Phosphorylase B"/>
    <property type="match status" value="2"/>
</dbReference>
<sequence>MRIAIVTDAWSPQVNGVVRTLEALTRELAATGHEVMVVSPDRFRNFPCPTYPDIRLALAGKKTVGRLLGEFAPDAIHIATEGPLGIAARAWCVAGDLSFTTAFHTQFPDYVAARTGVDPSWMWRYIRWFHGASHAVLASTPTVEATLVDRGIDRVRAWGRGVDFATFGSDGARDPAMTGLAGPVLLYVGRVAVEKNLPAFLACGHRGTKVVVGDGPARAKLEREFPGTLFLGSRTGAELAAAYRSADVLVFPSRTDTFGLVMVEALACGTPVAAYPVAGPMDVLDDRVGSMDENLDAAIAAALTRDRVTCAAYAGRFSWAASARQFVAALAPIRTAAPALVPLAA</sequence>
<dbReference type="InterPro" id="IPR028098">
    <property type="entry name" value="Glyco_trans_4-like_N"/>
</dbReference>
<dbReference type="Pfam" id="PF13439">
    <property type="entry name" value="Glyco_transf_4"/>
    <property type="match status" value="1"/>
</dbReference>
<dbReference type="InterPro" id="IPR050194">
    <property type="entry name" value="Glycosyltransferase_grp1"/>
</dbReference>
<proteinExistence type="predicted"/>
<gene>
    <name evidence="2" type="ORF">ILT43_05315</name>
</gene>
<comment type="caution">
    <text evidence="2">The sequence shown here is derived from an EMBL/GenBank/DDBJ whole genome shotgun (WGS) entry which is preliminary data.</text>
</comment>
<dbReference type="Proteomes" id="UP000763641">
    <property type="component" value="Unassembled WGS sequence"/>
</dbReference>
<dbReference type="PANTHER" id="PTHR45947:SF3">
    <property type="entry name" value="SULFOQUINOVOSYL TRANSFERASE SQD2"/>
    <property type="match status" value="1"/>
</dbReference>
<name>A0ABS2D4C8_9SPHN</name>
<dbReference type="EMBL" id="JAFEMC010000001">
    <property type="protein sequence ID" value="MBM6575782.1"/>
    <property type="molecule type" value="Genomic_DNA"/>
</dbReference>
<evidence type="ECO:0000313" key="2">
    <source>
        <dbReference type="EMBL" id="MBM6575782.1"/>
    </source>
</evidence>
<protein>
    <submittedName>
        <fullName evidence="2">Glycosyltransferase family 1 protein</fullName>
    </submittedName>
</protein>
<organism evidence="2 3">
    <name type="scientific">Sphingomonas longa</name>
    <dbReference type="NCBI Taxonomy" id="2778730"/>
    <lineage>
        <taxon>Bacteria</taxon>
        <taxon>Pseudomonadati</taxon>
        <taxon>Pseudomonadota</taxon>
        <taxon>Alphaproteobacteria</taxon>
        <taxon>Sphingomonadales</taxon>
        <taxon>Sphingomonadaceae</taxon>
        <taxon>Sphingomonas</taxon>
    </lineage>
</organism>
<feature type="domain" description="Glycosyltransferase subfamily 4-like N-terminal" evidence="1">
    <location>
        <begin position="14"/>
        <end position="164"/>
    </location>
</feature>